<dbReference type="GO" id="GO:0009372">
    <property type="term" value="P:quorum sensing"/>
    <property type="evidence" value="ECO:0007669"/>
    <property type="project" value="UniProtKB-UniRule"/>
</dbReference>
<name>A8LM84_DINSH</name>
<dbReference type="GO" id="GO:0061579">
    <property type="term" value="F:N-acyl homoserine lactone synthase activity"/>
    <property type="evidence" value="ECO:0007669"/>
    <property type="project" value="UniProtKB-EC"/>
</dbReference>
<dbReference type="PROSITE" id="PS51187">
    <property type="entry name" value="AUTOINDUCER_SYNTH_2"/>
    <property type="match status" value="1"/>
</dbReference>
<dbReference type="STRING" id="398580.Dshi_0312"/>
<dbReference type="KEGG" id="dsh:Dshi_0312"/>
<keyword evidence="9" id="KW-1185">Reference proteome</keyword>
<accession>A8LM84</accession>
<keyword evidence="4" id="KW-0949">S-adenosyl-L-methionine</keyword>
<reference evidence="9" key="1">
    <citation type="journal article" date="2010" name="ISME J.">
        <title>The complete genome sequence of the algal symbiont Dinoroseobacter shibae: a hitchhiker's guide to life in the sea.</title>
        <authorList>
            <person name="Wagner-Dobler I."/>
            <person name="Ballhausen B."/>
            <person name="Berger M."/>
            <person name="Brinkhoff T."/>
            <person name="Buchholz I."/>
            <person name="Bunk B."/>
            <person name="Cypionka H."/>
            <person name="Daniel R."/>
            <person name="Drepper T."/>
            <person name="Gerdts G."/>
            <person name="Hahnke S."/>
            <person name="Han C."/>
            <person name="Jahn D."/>
            <person name="Kalhoefer D."/>
            <person name="Kiss H."/>
            <person name="Klenk H.P."/>
            <person name="Kyrpides N."/>
            <person name="Liebl W."/>
            <person name="Liesegang H."/>
            <person name="Meincke L."/>
            <person name="Pati A."/>
            <person name="Petersen J."/>
            <person name="Piekarski T."/>
            <person name="Pommerenke C."/>
            <person name="Pradella S."/>
            <person name="Pukall R."/>
            <person name="Rabus R."/>
            <person name="Stackebrandt E."/>
            <person name="Thole S."/>
            <person name="Thompson L."/>
            <person name="Tielen P."/>
            <person name="Tomasch J."/>
            <person name="von Jan M."/>
            <person name="Wanphrut N."/>
            <person name="Wichels A."/>
            <person name="Zech H."/>
            <person name="Simon M."/>
        </authorList>
    </citation>
    <scope>NUCLEOTIDE SEQUENCE [LARGE SCALE GENOMIC DNA]</scope>
    <source>
        <strain evidence="9">DSM 16493 / NCIMB 14021 / DFL 12</strain>
    </source>
</reference>
<dbReference type="HOGENOM" id="CLU_085711_1_0_5"/>
<evidence type="ECO:0000256" key="4">
    <source>
        <dbReference type="ARBA" id="ARBA00022691"/>
    </source>
</evidence>
<sequence>MQTTTLSFENLHNHGELFANLFRARRQSFIVQNKWDLPEAMGMEYDQYDTPASRWVAVHEFGEVYAGIRLTPTTARCGIYTYMIRDAQMGLLDTIPQDLLYGPAPVDESVWESSRVFVSHTTPQKLRRRVHACLISEMTKAAREHGASRVLGLVPAVWTRFADRLGLDIEPAGRVMELDGIDNQCVSIDLTRKLH</sequence>
<evidence type="ECO:0000256" key="3">
    <source>
        <dbReference type="ARBA" id="ARBA00022679"/>
    </source>
</evidence>
<evidence type="ECO:0000313" key="9">
    <source>
        <dbReference type="Proteomes" id="UP000006833"/>
    </source>
</evidence>
<dbReference type="Pfam" id="PF00765">
    <property type="entry name" value="Autoind_synth"/>
    <property type="match status" value="1"/>
</dbReference>
<keyword evidence="5 7" id="KW-0071">Autoinducer synthesis</keyword>
<evidence type="ECO:0000256" key="1">
    <source>
        <dbReference type="ARBA" id="ARBA00012340"/>
    </source>
</evidence>
<dbReference type="RefSeq" id="WP_012176991.1">
    <property type="nucleotide sequence ID" value="NC_009952.1"/>
</dbReference>
<dbReference type="InterPro" id="IPR018311">
    <property type="entry name" value="Autoind_synth_CS"/>
</dbReference>
<gene>
    <name evidence="8" type="primary">luxI</name>
    <name evidence="8" type="ordered locus">Dshi_0312</name>
</gene>
<evidence type="ECO:0000256" key="6">
    <source>
        <dbReference type="ARBA" id="ARBA00048576"/>
    </source>
</evidence>
<evidence type="ECO:0000256" key="7">
    <source>
        <dbReference type="PROSITE-ProRule" id="PRU00533"/>
    </source>
</evidence>
<evidence type="ECO:0000256" key="2">
    <source>
        <dbReference type="ARBA" id="ARBA00022654"/>
    </source>
</evidence>
<dbReference type="EC" id="2.3.1.184" evidence="1"/>
<proteinExistence type="inferred from homology"/>
<dbReference type="SUPFAM" id="SSF55729">
    <property type="entry name" value="Acyl-CoA N-acyltransferases (Nat)"/>
    <property type="match status" value="1"/>
</dbReference>
<organism evidence="8 9">
    <name type="scientific">Dinoroseobacter shibae (strain DSM 16493 / NCIMB 14021 / DFL 12)</name>
    <dbReference type="NCBI Taxonomy" id="398580"/>
    <lineage>
        <taxon>Bacteria</taxon>
        <taxon>Pseudomonadati</taxon>
        <taxon>Pseudomonadota</taxon>
        <taxon>Alphaproteobacteria</taxon>
        <taxon>Rhodobacterales</taxon>
        <taxon>Roseobacteraceae</taxon>
        <taxon>Dinoroseobacter</taxon>
    </lineage>
</organism>
<dbReference type="PANTHER" id="PTHR39322">
    <property type="entry name" value="ACYL-HOMOSERINE-LACTONE SYNTHASE"/>
    <property type="match status" value="1"/>
</dbReference>
<comment type="catalytic activity">
    <reaction evidence="6">
        <text>a fatty acyl-[ACP] + S-adenosyl-L-methionine = an N-acyl-L-homoserine lactone + S-methyl-5'-thioadenosine + holo-[ACP] + H(+)</text>
        <dbReference type="Rhea" id="RHEA:10096"/>
        <dbReference type="Rhea" id="RHEA-COMP:9685"/>
        <dbReference type="Rhea" id="RHEA-COMP:14125"/>
        <dbReference type="ChEBI" id="CHEBI:15378"/>
        <dbReference type="ChEBI" id="CHEBI:17509"/>
        <dbReference type="ChEBI" id="CHEBI:55474"/>
        <dbReference type="ChEBI" id="CHEBI:59789"/>
        <dbReference type="ChEBI" id="CHEBI:64479"/>
        <dbReference type="ChEBI" id="CHEBI:138651"/>
        <dbReference type="EC" id="2.3.1.184"/>
    </reaction>
</comment>
<evidence type="ECO:0000256" key="5">
    <source>
        <dbReference type="ARBA" id="ARBA00022929"/>
    </source>
</evidence>
<dbReference type="AlphaFoldDB" id="A8LM84"/>
<dbReference type="OrthoDB" id="6169313at2"/>
<dbReference type="GO" id="GO:0007165">
    <property type="term" value="P:signal transduction"/>
    <property type="evidence" value="ECO:0007669"/>
    <property type="project" value="TreeGrafter"/>
</dbReference>
<comment type="similarity">
    <text evidence="7">Belongs to the autoinducer synthase family.</text>
</comment>
<dbReference type="Gene3D" id="3.40.630.30">
    <property type="match status" value="1"/>
</dbReference>
<dbReference type="eggNOG" id="COG3916">
    <property type="taxonomic scope" value="Bacteria"/>
</dbReference>
<dbReference type="Proteomes" id="UP000006833">
    <property type="component" value="Chromosome"/>
</dbReference>
<keyword evidence="3" id="KW-0808">Transferase</keyword>
<keyword evidence="2 7" id="KW-0673">Quorum sensing</keyword>
<dbReference type="InterPro" id="IPR016181">
    <property type="entry name" value="Acyl_CoA_acyltransferase"/>
</dbReference>
<evidence type="ECO:0000313" key="8">
    <source>
        <dbReference type="EMBL" id="ABV92061.1"/>
    </source>
</evidence>
<protein>
    <recommendedName>
        <fullName evidence="1">acyl-homoserine-lactone synthase</fullName>
        <ecNumber evidence="1">2.3.1.184</ecNumber>
    </recommendedName>
</protein>
<dbReference type="PROSITE" id="PS00949">
    <property type="entry name" value="AUTOINDUCER_SYNTH_1"/>
    <property type="match status" value="1"/>
</dbReference>
<dbReference type="PANTHER" id="PTHR39322:SF1">
    <property type="entry name" value="ISOVALERYL-HOMOSERINE LACTONE SYNTHASE"/>
    <property type="match status" value="1"/>
</dbReference>
<dbReference type="InterPro" id="IPR001690">
    <property type="entry name" value="Autoind_synthase"/>
</dbReference>
<dbReference type="EMBL" id="CP000830">
    <property type="protein sequence ID" value="ABV92061.1"/>
    <property type="molecule type" value="Genomic_DNA"/>
</dbReference>